<dbReference type="InterPro" id="IPR045945">
    <property type="entry name" value="DUF6365"/>
</dbReference>
<protein>
    <recommendedName>
        <fullName evidence="3">Glycosyl transferase family 1</fullName>
    </recommendedName>
</protein>
<evidence type="ECO:0000313" key="2">
    <source>
        <dbReference type="Proteomes" id="UP000282084"/>
    </source>
</evidence>
<gene>
    <name evidence="1" type="ORF">C8E97_4295</name>
</gene>
<name>A0A495W2K2_9PSEU</name>
<evidence type="ECO:0008006" key="3">
    <source>
        <dbReference type="Google" id="ProtNLM"/>
    </source>
</evidence>
<dbReference type="Pfam" id="PF19892">
    <property type="entry name" value="DUF6365"/>
    <property type="match status" value="1"/>
</dbReference>
<dbReference type="AlphaFoldDB" id="A0A495W2K2"/>
<dbReference type="RefSeq" id="WP_121007290.1">
    <property type="nucleotide sequence ID" value="NZ_RBXO01000001.1"/>
</dbReference>
<dbReference type="OrthoDB" id="4121183at2"/>
<dbReference type="SUPFAM" id="SSF53756">
    <property type="entry name" value="UDP-Glycosyltransferase/glycogen phosphorylase"/>
    <property type="match status" value="1"/>
</dbReference>
<organism evidence="1 2">
    <name type="scientific">Saccharothrix australiensis</name>
    <dbReference type="NCBI Taxonomy" id="2072"/>
    <lineage>
        <taxon>Bacteria</taxon>
        <taxon>Bacillati</taxon>
        <taxon>Actinomycetota</taxon>
        <taxon>Actinomycetes</taxon>
        <taxon>Pseudonocardiales</taxon>
        <taxon>Pseudonocardiaceae</taxon>
        <taxon>Saccharothrix</taxon>
    </lineage>
</organism>
<proteinExistence type="predicted"/>
<dbReference type="EMBL" id="RBXO01000001">
    <property type="protein sequence ID" value="RKT55614.1"/>
    <property type="molecule type" value="Genomic_DNA"/>
</dbReference>
<dbReference type="Proteomes" id="UP000282084">
    <property type="component" value="Unassembled WGS sequence"/>
</dbReference>
<accession>A0A495W2K2</accession>
<keyword evidence="2" id="KW-1185">Reference proteome</keyword>
<evidence type="ECO:0000313" key="1">
    <source>
        <dbReference type="EMBL" id="RKT55614.1"/>
    </source>
</evidence>
<sequence>MKLLFFSLSAAASGETFIGLSLAEQLRRAGVESHFVHPPVTSGAVEHFGFDHTVVDYADCPKGPSARAFVDELVASVAPDAIVLCDYNVFIRNVRFHFQLDPVFIDDYGLPVLPVDLMEWEDTDFEIDLCGAPPLPVDRGILAYPAHLRPVPPLHLDRGGSTRALPYRVVAPESVDPATSARIRADLGLGGRDRLVMLPVSAWQRPPGGRGLWSDMMTTLTDHVPDLVVRYLGRLPEHVHFLVIGQAPPAFDRLPAGRLHVRPPCAIDRYTEYLGASDAVVLLSPPSVTGARAVLMDKPVLIMQNRFPVRDGAELAAVAAEVDLTPFVRDWLAATGPIDRFRMWPKGSFRALDAVFTANDYTNALITTELLDETGTVRALHDLVAGPDDPSGAAERLAKSRARYLEAVAALPDAVEVIREAVGRGPARR</sequence>
<comment type="caution">
    <text evidence="1">The sequence shown here is derived from an EMBL/GenBank/DDBJ whole genome shotgun (WGS) entry which is preliminary data.</text>
</comment>
<reference evidence="1 2" key="1">
    <citation type="submission" date="2018-10" db="EMBL/GenBank/DDBJ databases">
        <title>Sequencing the genomes of 1000 actinobacteria strains.</title>
        <authorList>
            <person name="Klenk H.-P."/>
        </authorList>
    </citation>
    <scope>NUCLEOTIDE SEQUENCE [LARGE SCALE GENOMIC DNA]</scope>
    <source>
        <strain evidence="1 2">DSM 43800</strain>
    </source>
</reference>